<name>A0A6J4RDP1_9ACTN</name>
<feature type="region of interest" description="Disordered" evidence="1">
    <location>
        <begin position="32"/>
        <end position="66"/>
    </location>
</feature>
<dbReference type="EMBL" id="CADCVE010000099">
    <property type="protein sequence ID" value="CAA9464779.1"/>
    <property type="molecule type" value="Genomic_DNA"/>
</dbReference>
<evidence type="ECO:0000256" key="2">
    <source>
        <dbReference type="SAM" id="SignalP"/>
    </source>
</evidence>
<accession>A0A6J4RDP1</accession>
<feature type="chain" id="PRO_5039078456" evidence="2">
    <location>
        <begin position="26"/>
        <end position="315"/>
    </location>
</feature>
<dbReference type="InterPro" id="IPR038695">
    <property type="entry name" value="Saro_0823-like_sf"/>
</dbReference>
<proteinExistence type="predicted"/>
<evidence type="ECO:0000313" key="3">
    <source>
        <dbReference type="EMBL" id="CAA9464779.1"/>
    </source>
</evidence>
<evidence type="ECO:0000256" key="1">
    <source>
        <dbReference type="SAM" id="MobiDB-lite"/>
    </source>
</evidence>
<dbReference type="InterPro" id="IPR003795">
    <property type="entry name" value="DUF192"/>
</dbReference>
<gene>
    <name evidence="3" type="ORF">AVDCRST_MAG28-3925</name>
</gene>
<dbReference type="Pfam" id="PF02643">
    <property type="entry name" value="DUF192"/>
    <property type="match status" value="1"/>
</dbReference>
<reference evidence="3" key="1">
    <citation type="submission" date="2020-02" db="EMBL/GenBank/DDBJ databases">
        <authorList>
            <person name="Meier V. D."/>
        </authorList>
    </citation>
    <scope>NUCLEOTIDE SEQUENCE</scope>
    <source>
        <strain evidence="3">AVDCRST_MAG28</strain>
    </source>
</reference>
<protein>
    <submittedName>
        <fullName evidence="3">Exported protein</fullName>
    </submittedName>
</protein>
<feature type="compositionally biased region" description="Low complexity" evidence="1">
    <location>
        <begin position="56"/>
        <end position="66"/>
    </location>
</feature>
<organism evidence="3">
    <name type="scientific">uncultured Rubrobacteraceae bacterium</name>
    <dbReference type="NCBI Taxonomy" id="349277"/>
    <lineage>
        <taxon>Bacteria</taxon>
        <taxon>Bacillati</taxon>
        <taxon>Actinomycetota</taxon>
        <taxon>Rubrobacteria</taxon>
        <taxon>Rubrobacterales</taxon>
        <taxon>Rubrobacteraceae</taxon>
        <taxon>environmental samples</taxon>
    </lineage>
</organism>
<feature type="signal peptide" evidence="2">
    <location>
        <begin position="1"/>
        <end position="25"/>
    </location>
</feature>
<dbReference type="PROSITE" id="PS51257">
    <property type="entry name" value="PROKAR_LIPOPROTEIN"/>
    <property type="match status" value="1"/>
</dbReference>
<sequence length="315" mass="34424">MGRIRSWMRAWVLTATLFLASLLLAAGCGGEAEAPKKSAPVGTFPADPALEETSRAETTAETTAPVAEPDTSQAYALNIVNSFGERFEVEVEISDSPEEQARGLMERTDLAENAGMLFVFDQEQTLPFNMRNTLIPLSIAFIDAEGVVVDIQDMQPLTDGPYVSALPAQYALEVNQGFLLNRAIGVGDVVELPGRPGFLGTPDPEEVVQTFADAGLEMGEVYPVEEEPGWQETRIPKSYTRAARFRIPSLEGDAGGRVFVFDSEEDLAAVRDYYERLTGSVRPHLYVEGQMLLQITNQLPKAEADRYGAVLKESV</sequence>
<dbReference type="PANTHER" id="PTHR37953">
    <property type="entry name" value="UPF0127 PROTEIN MJ1496"/>
    <property type="match status" value="1"/>
</dbReference>
<keyword evidence="2" id="KW-0732">Signal</keyword>
<dbReference type="PANTHER" id="PTHR37953:SF1">
    <property type="entry name" value="UPF0127 PROTEIN MJ1496"/>
    <property type="match status" value="1"/>
</dbReference>
<dbReference type="AlphaFoldDB" id="A0A6J4RDP1"/>
<dbReference type="Gene3D" id="2.60.120.1140">
    <property type="entry name" value="Protein of unknown function DUF192"/>
    <property type="match status" value="1"/>
</dbReference>